<dbReference type="OrthoDB" id="7546969at2"/>
<feature type="domain" description="TadE-like" evidence="2">
    <location>
        <begin position="24"/>
        <end position="63"/>
    </location>
</feature>
<dbReference type="Pfam" id="PF07811">
    <property type="entry name" value="TadE"/>
    <property type="match status" value="1"/>
</dbReference>
<organism evidence="3 4">
    <name type="scientific">Hephaestia caeni</name>
    <dbReference type="NCBI Taxonomy" id="645617"/>
    <lineage>
        <taxon>Bacteria</taxon>
        <taxon>Pseudomonadati</taxon>
        <taxon>Pseudomonadota</taxon>
        <taxon>Alphaproteobacteria</taxon>
        <taxon>Sphingomonadales</taxon>
        <taxon>Sphingomonadaceae</taxon>
        <taxon>Hephaestia</taxon>
    </lineage>
</organism>
<evidence type="ECO:0000313" key="4">
    <source>
        <dbReference type="Proteomes" id="UP000266568"/>
    </source>
</evidence>
<dbReference type="EMBL" id="QXDC01000005">
    <property type="protein sequence ID" value="RIA36683.1"/>
    <property type="molecule type" value="Genomic_DNA"/>
</dbReference>
<feature type="transmembrane region" description="Helical" evidence="1">
    <location>
        <begin position="20"/>
        <end position="40"/>
    </location>
</feature>
<dbReference type="RefSeq" id="WP_119037530.1">
    <property type="nucleotide sequence ID" value="NZ_QXDC01000005.1"/>
</dbReference>
<dbReference type="AlphaFoldDB" id="A0A397NM60"/>
<keyword evidence="4" id="KW-1185">Reference proteome</keyword>
<dbReference type="Proteomes" id="UP000266568">
    <property type="component" value="Unassembled WGS sequence"/>
</dbReference>
<sequence>MSAAALRPMRHLLARLVAEVRAIGAVEFAITAPVLILLYLGGYQLMDAISAYRKVTVTARTLADLTSQNESITYAEATSIINGARQVMTPYSTEDSTLILAEIKVDGDGAPHLVWKWPSDAVVSVDDVDLPESLKVPNTHVVFSQIVFHYTPVVGGSLLGSMTLSDHIFMNPRRSDSVCLNSGTVGAPVCVDEGQSS</sequence>
<dbReference type="InterPro" id="IPR012495">
    <property type="entry name" value="TadE-like_dom"/>
</dbReference>
<keyword evidence="1" id="KW-1133">Transmembrane helix</keyword>
<keyword evidence="1" id="KW-0812">Transmembrane</keyword>
<evidence type="ECO:0000259" key="2">
    <source>
        <dbReference type="Pfam" id="PF07811"/>
    </source>
</evidence>
<comment type="caution">
    <text evidence="3">The sequence shown here is derived from an EMBL/GenBank/DDBJ whole genome shotgun (WGS) entry which is preliminary data.</text>
</comment>
<name>A0A397NM60_9SPHN</name>
<reference evidence="3 4" key="1">
    <citation type="submission" date="2018-08" db="EMBL/GenBank/DDBJ databases">
        <title>Genomic Encyclopedia of Type Strains, Phase IV (KMG-IV): sequencing the most valuable type-strain genomes for metagenomic binning, comparative biology and taxonomic classification.</title>
        <authorList>
            <person name="Goeker M."/>
        </authorList>
    </citation>
    <scope>NUCLEOTIDE SEQUENCE [LARGE SCALE GENOMIC DNA]</scope>
    <source>
        <strain evidence="3 4">DSM 25527</strain>
    </source>
</reference>
<proteinExistence type="predicted"/>
<evidence type="ECO:0000256" key="1">
    <source>
        <dbReference type="SAM" id="Phobius"/>
    </source>
</evidence>
<evidence type="ECO:0000313" key="3">
    <source>
        <dbReference type="EMBL" id="RIA36683.1"/>
    </source>
</evidence>
<protein>
    <submittedName>
        <fullName evidence="3">Flp pilus assembly protein TadG</fullName>
    </submittedName>
</protein>
<keyword evidence="1" id="KW-0472">Membrane</keyword>
<gene>
    <name evidence="3" type="ORF">DFR49_3967</name>
</gene>
<accession>A0A397NM60</accession>